<evidence type="ECO:0000256" key="1">
    <source>
        <dbReference type="SAM" id="MobiDB-lite"/>
    </source>
</evidence>
<comment type="caution">
    <text evidence="2">The sequence shown here is derived from an EMBL/GenBank/DDBJ whole genome shotgun (WGS) entry which is preliminary data.</text>
</comment>
<name>A0ABN9RTR3_9DINO</name>
<evidence type="ECO:0000313" key="3">
    <source>
        <dbReference type="Proteomes" id="UP001189429"/>
    </source>
</evidence>
<feature type="compositionally biased region" description="Low complexity" evidence="1">
    <location>
        <begin position="115"/>
        <end position="129"/>
    </location>
</feature>
<sequence>MDVPVAPDLLEAVLPEDAPAGHEAWQKIKYNLTHSSPYCFFKFESQRFQTTLAACLTKEAMLRVARACYVKFSDGEPRERVLEFRDQIYAGIKELRPGRGGDAPAGPPKKRRRAAATAEPPGAAEGAGA</sequence>
<keyword evidence="3" id="KW-1185">Reference proteome</keyword>
<proteinExistence type="predicted"/>
<feature type="region of interest" description="Disordered" evidence="1">
    <location>
        <begin position="95"/>
        <end position="129"/>
    </location>
</feature>
<feature type="non-terminal residue" evidence="2">
    <location>
        <position position="129"/>
    </location>
</feature>
<evidence type="ECO:0000313" key="2">
    <source>
        <dbReference type="EMBL" id="CAK0822705.1"/>
    </source>
</evidence>
<accession>A0ABN9RTR3</accession>
<dbReference type="Proteomes" id="UP001189429">
    <property type="component" value="Unassembled WGS sequence"/>
</dbReference>
<protein>
    <submittedName>
        <fullName evidence="2">Uncharacterized protein</fullName>
    </submittedName>
</protein>
<organism evidence="2 3">
    <name type="scientific">Prorocentrum cordatum</name>
    <dbReference type="NCBI Taxonomy" id="2364126"/>
    <lineage>
        <taxon>Eukaryota</taxon>
        <taxon>Sar</taxon>
        <taxon>Alveolata</taxon>
        <taxon>Dinophyceae</taxon>
        <taxon>Prorocentrales</taxon>
        <taxon>Prorocentraceae</taxon>
        <taxon>Prorocentrum</taxon>
    </lineage>
</organism>
<reference evidence="2" key="1">
    <citation type="submission" date="2023-10" db="EMBL/GenBank/DDBJ databases">
        <authorList>
            <person name="Chen Y."/>
            <person name="Shah S."/>
            <person name="Dougan E. K."/>
            <person name="Thang M."/>
            <person name="Chan C."/>
        </authorList>
    </citation>
    <scope>NUCLEOTIDE SEQUENCE [LARGE SCALE GENOMIC DNA]</scope>
</reference>
<dbReference type="EMBL" id="CAUYUJ010008039">
    <property type="protein sequence ID" value="CAK0822705.1"/>
    <property type="molecule type" value="Genomic_DNA"/>
</dbReference>
<gene>
    <name evidence="2" type="ORF">PCOR1329_LOCUS23653</name>
</gene>